<comment type="subunit">
    <text evidence="6">Consists of a catalytic RNA component (M1 or rnpB) and a protein subunit.</text>
</comment>
<dbReference type="HAMAP" id="MF_00227">
    <property type="entry name" value="RNase_P"/>
    <property type="match status" value="1"/>
</dbReference>
<evidence type="ECO:0000256" key="4">
    <source>
        <dbReference type="ARBA" id="ARBA00022801"/>
    </source>
</evidence>
<dbReference type="EC" id="3.1.26.5" evidence="6 7"/>
<keyword evidence="1 6" id="KW-0819">tRNA processing</keyword>
<evidence type="ECO:0000256" key="7">
    <source>
        <dbReference type="NCBIfam" id="TIGR00188"/>
    </source>
</evidence>
<dbReference type="Proteomes" id="UP000239485">
    <property type="component" value="Unassembled WGS sequence"/>
</dbReference>
<dbReference type="GO" id="GO:0001682">
    <property type="term" value="P:tRNA 5'-leader removal"/>
    <property type="evidence" value="ECO:0007669"/>
    <property type="project" value="UniProtKB-UniRule"/>
</dbReference>
<organism evidence="8 9">
    <name type="scientific">Kineococcus xinjiangensis</name>
    <dbReference type="NCBI Taxonomy" id="512762"/>
    <lineage>
        <taxon>Bacteria</taxon>
        <taxon>Bacillati</taxon>
        <taxon>Actinomycetota</taxon>
        <taxon>Actinomycetes</taxon>
        <taxon>Kineosporiales</taxon>
        <taxon>Kineosporiaceae</taxon>
        <taxon>Kineococcus</taxon>
    </lineage>
</organism>
<evidence type="ECO:0000256" key="6">
    <source>
        <dbReference type="HAMAP-Rule" id="MF_00227"/>
    </source>
</evidence>
<dbReference type="NCBIfam" id="TIGR00188">
    <property type="entry name" value="rnpA"/>
    <property type="match status" value="1"/>
</dbReference>
<dbReference type="InterPro" id="IPR020568">
    <property type="entry name" value="Ribosomal_Su5_D2-typ_SF"/>
</dbReference>
<keyword evidence="9" id="KW-1185">Reference proteome</keyword>
<comment type="catalytic activity">
    <reaction evidence="6">
        <text>Endonucleolytic cleavage of RNA, removing 5'-extranucleotides from tRNA precursor.</text>
        <dbReference type="EC" id="3.1.26.5"/>
    </reaction>
</comment>
<sequence>MLPLARRLHRRDDFTLVLRSGRRVGARRVVLHYADTGEQGPARVGFVVSKAVGGSVQRHRTQRQLRHLCADRLPLLPDGALLVVRALPAAAGSTSAELGADLDKGLRRLGLAAVVGQ</sequence>
<keyword evidence="5 6" id="KW-0694">RNA-binding</keyword>
<evidence type="ECO:0000256" key="3">
    <source>
        <dbReference type="ARBA" id="ARBA00022759"/>
    </source>
</evidence>
<dbReference type="Gene3D" id="3.30.230.10">
    <property type="match status" value="1"/>
</dbReference>
<dbReference type="GO" id="GO:0030677">
    <property type="term" value="C:ribonuclease P complex"/>
    <property type="evidence" value="ECO:0007669"/>
    <property type="project" value="TreeGrafter"/>
</dbReference>
<accession>A0A2S6II49</accession>
<dbReference type="InterPro" id="IPR014721">
    <property type="entry name" value="Ribsml_uS5_D2-typ_fold_subgr"/>
</dbReference>
<dbReference type="InterPro" id="IPR000100">
    <property type="entry name" value="RNase_P"/>
</dbReference>
<comment type="similarity">
    <text evidence="6">Belongs to the RnpA family.</text>
</comment>
<protein>
    <recommendedName>
        <fullName evidence="6 7">Ribonuclease P protein component</fullName>
        <shortName evidence="6">RNase P protein</shortName>
        <shortName evidence="6">RNaseP protein</shortName>
        <ecNumber evidence="6 7">3.1.26.5</ecNumber>
    </recommendedName>
    <alternativeName>
        <fullName evidence="6">Protein C5</fullName>
    </alternativeName>
</protein>
<dbReference type="GO" id="GO:0042781">
    <property type="term" value="F:3'-tRNA processing endoribonuclease activity"/>
    <property type="evidence" value="ECO:0007669"/>
    <property type="project" value="TreeGrafter"/>
</dbReference>
<proteinExistence type="inferred from homology"/>
<gene>
    <name evidence="6" type="primary">rnpA</name>
    <name evidence="8" type="ORF">CLV92_109127</name>
</gene>
<evidence type="ECO:0000313" key="9">
    <source>
        <dbReference type="Proteomes" id="UP000239485"/>
    </source>
</evidence>
<evidence type="ECO:0000256" key="2">
    <source>
        <dbReference type="ARBA" id="ARBA00022722"/>
    </source>
</evidence>
<evidence type="ECO:0000256" key="1">
    <source>
        <dbReference type="ARBA" id="ARBA00022694"/>
    </source>
</evidence>
<dbReference type="GO" id="GO:0004526">
    <property type="term" value="F:ribonuclease P activity"/>
    <property type="evidence" value="ECO:0007669"/>
    <property type="project" value="UniProtKB-UniRule"/>
</dbReference>
<dbReference type="SUPFAM" id="SSF54211">
    <property type="entry name" value="Ribosomal protein S5 domain 2-like"/>
    <property type="match status" value="1"/>
</dbReference>
<name>A0A2S6II49_9ACTN</name>
<reference evidence="8 9" key="1">
    <citation type="submission" date="2018-02" db="EMBL/GenBank/DDBJ databases">
        <title>Genomic Encyclopedia of Archaeal and Bacterial Type Strains, Phase II (KMG-II): from individual species to whole genera.</title>
        <authorList>
            <person name="Goeker M."/>
        </authorList>
    </citation>
    <scope>NUCLEOTIDE SEQUENCE [LARGE SCALE GENOMIC DNA]</scope>
    <source>
        <strain evidence="8 9">DSM 22857</strain>
    </source>
</reference>
<evidence type="ECO:0000313" key="8">
    <source>
        <dbReference type="EMBL" id="PPK93850.1"/>
    </source>
</evidence>
<comment type="function">
    <text evidence="6">RNaseP catalyzes the removal of the 5'-leader sequence from pre-tRNA to produce the mature 5'-terminus. It can also cleave other RNA substrates such as 4.5S RNA. The protein component plays an auxiliary but essential role in vivo by binding to the 5'-leader sequence and broadening the substrate specificity of the ribozyme.</text>
</comment>
<dbReference type="PANTHER" id="PTHR33992">
    <property type="entry name" value="RIBONUCLEASE P PROTEIN COMPONENT"/>
    <property type="match status" value="1"/>
</dbReference>
<keyword evidence="4 6" id="KW-0378">Hydrolase</keyword>
<dbReference type="AlphaFoldDB" id="A0A2S6II49"/>
<dbReference type="RefSeq" id="WP_104433420.1">
    <property type="nucleotide sequence ID" value="NZ_PTJD01000009.1"/>
</dbReference>
<dbReference type="PANTHER" id="PTHR33992:SF1">
    <property type="entry name" value="RIBONUCLEASE P PROTEIN COMPONENT"/>
    <property type="match status" value="1"/>
</dbReference>
<dbReference type="EMBL" id="PTJD01000009">
    <property type="protein sequence ID" value="PPK93850.1"/>
    <property type="molecule type" value="Genomic_DNA"/>
</dbReference>
<dbReference type="GO" id="GO:0000049">
    <property type="term" value="F:tRNA binding"/>
    <property type="evidence" value="ECO:0007669"/>
    <property type="project" value="UniProtKB-UniRule"/>
</dbReference>
<comment type="caution">
    <text evidence="8">The sequence shown here is derived from an EMBL/GenBank/DDBJ whole genome shotgun (WGS) entry which is preliminary data.</text>
</comment>
<keyword evidence="3 6" id="KW-0255">Endonuclease</keyword>
<dbReference type="Pfam" id="PF00825">
    <property type="entry name" value="Ribonuclease_P"/>
    <property type="match status" value="1"/>
</dbReference>
<keyword evidence="2 6" id="KW-0540">Nuclease</keyword>
<evidence type="ECO:0000256" key="5">
    <source>
        <dbReference type="ARBA" id="ARBA00022884"/>
    </source>
</evidence>